<accession>A0A380GAK1</accession>
<evidence type="ECO:0000313" key="1">
    <source>
        <dbReference type="EMBL" id="SUM47001.1"/>
    </source>
</evidence>
<organism evidence="1 2">
    <name type="scientific">Staphylococcus intermedius NCTC 11048</name>
    <dbReference type="NCBI Taxonomy" id="1141106"/>
    <lineage>
        <taxon>Bacteria</taxon>
        <taxon>Bacillati</taxon>
        <taxon>Bacillota</taxon>
        <taxon>Bacilli</taxon>
        <taxon>Bacillales</taxon>
        <taxon>Staphylococcaceae</taxon>
        <taxon>Staphylococcus</taxon>
        <taxon>Staphylococcus intermedius group</taxon>
    </lineage>
</organism>
<reference evidence="1 2" key="1">
    <citation type="submission" date="2018-06" db="EMBL/GenBank/DDBJ databases">
        <authorList>
            <consortium name="Pathogen Informatics"/>
            <person name="Doyle S."/>
        </authorList>
    </citation>
    <scope>NUCLEOTIDE SEQUENCE [LARGE SCALE GENOMIC DNA]</scope>
    <source>
        <strain evidence="2">NCTC 11048</strain>
    </source>
</reference>
<dbReference type="Proteomes" id="UP000255549">
    <property type="component" value="Unassembled WGS sequence"/>
</dbReference>
<evidence type="ECO:0000313" key="2">
    <source>
        <dbReference type="Proteomes" id="UP000255549"/>
    </source>
</evidence>
<dbReference type="AlphaFoldDB" id="A0A380GAK1"/>
<gene>
    <name evidence="1" type="ORF">NCTC11048_02069</name>
</gene>
<proteinExistence type="predicted"/>
<keyword evidence="2" id="KW-1185">Reference proteome</keyword>
<dbReference type="EMBL" id="UHDP01000003">
    <property type="protein sequence ID" value="SUM47001.1"/>
    <property type="molecule type" value="Genomic_DNA"/>
</dbReference>
<protein>
    <submittedName>
        <fullName evidence="1">Uncharacterized protein</fullName>
    </submittedName>
</protein>
<name>A0A380GAK1_STAIN</name>
<sequence length="33" mass="3731">MLALKSADVAFFAFLWRTLNPKIAEQSPRVPRG</sequence>